<evidence type="ECO:0000313" key="3">
    <source>
        <dbReference type="Proteomes" id="UP000483004"/>
    </source>
</evidence>
<dbReference type="Proteomes" id="UP000483004">
    <property type="component" value="Unassembled WGS sequence"/>
</dbReference>
<feature type="non-terminal residue" evidence="2">
    <location>
        <position position="1"/>
    </location>
</feature>
<gene>
    <name evidence="2" type="ORF">F9B16_50050</name>
</gene>
<keyword evidence="3" id="KW-1185">Reference proteome</keyword>
<dbReference type="GO" id="GO:0051301">
    <property type="term" value="P:cell division"/>
    <property type="evidence" value="ECO:0007669"/>
    <property type="project" value="UniProtKB-KW"/>
</dbReference>
<dbReference type="EMBL" id="WBMR01000435">
    <property type="protein sequence ID" value="KAB2351350.1"/>
    <property type="molecule type" value="Genomic_DNA"/>
</dbReference>
<organism evidence="2 3">
    <name type="scientific">Actinomadura montaniterrae</name>
    <dbReference type="NCBI Taxonomy" id="1803903"/>
    <lineage>
        <taxon>Bacteria</taxon>
        <taxon>Bacillati</taxon>
        <taxon>Actinomycetota</taxon>
        <taxon>Actinomycetes</taxon>
        <taxon>Streptosporangiales</taxon>
        <taxon>Thermomonosporaceae</taxon>
        <taxon>Actinomadura</taxon>
    </lineage>
</organism>
<dbReference type="SUPFAM" id="SSF56601">
    <property type="entry name" value="beta-lactamase/transpeptidase-like"/>
    <property type="match status" value="1"/>
</dbReference>
<proteinExistence type="predicted"/>
<keyword evidence="2" id="KW-0131">Cell cycle</keyword>
<dbReference type="Gene3D" id="3.40.710.10">
    <property type="entry name" value="DD-peptidase/beta-lactamase superfamily"/>
    <property type="match status" value="1"/>
</dbReference>
<comment type="caution">
    <text evidence="2">The sequence shown here is derived from an EMBL/GenBank/DDBJ whole genome shotgun (WGS) entry which is preliminary data.</text>
</comment>
<name>A0A6L3VBQ2_9ACTN</name>
<sequence length="84" mass="8550">QMASVYATIANGGVRVAPNLIAGTVGADDRFTPAPAPQQRRVPERGEVARVVAGTGAEHRVGGRAAGALREVLGVRGWGHGPAL</sequence>
<dbReference type="InterPro" id="IPR012338">
    <property type="entry name" value="Beta-lactam/transpept-like"/>
</dbReference>
<dbReference type="AlphaFoldDB" id="A0A6L3VBQ2"/>
<evidence type="ECO:0000256" key="1">
    <source>
        <dbReference type="SAM" id="MobiDB-lite"/>
    </source>
</evidence>
<protein>
    <submittedName>
        <fullName evidence="2">Cell division protein</fullName>
    </submittedName>
</protein>
<keyword evidence="2" id="KW-0132">Cell division</keyword>
<reference evidence="2 3" key="1">
    <citation type="submission" date="2019-09" db="EMBL/GenBank/DDBJ databases">
        <title>Actinomadura physcomitrii sp. nov., a novel actinomycete isolated from moss [Physcomitrium sphaericum (Ludw) Fuernr].</title>
        <authorList>
            <person name="Liu C."/>
            <person name="Zhuang X."/>
        </authorList>
    </citation>
    <scope>NUCLEOTIDE SEQUENCE [LARGE SCALE GENOMIC DNA]</scope>
    <source>
        <strain evidence="2 3">CYP1-1B</strain>
    </source>
</reference>
<evidence type="ECO:0000313" key="2">
    <source>
        <dbReference type="EMBL" id="KAB2351350.1"/>
    </source>
</evidence>
<feature type="region of interest" description="Disordered" evidence="1">
    <location>
        <begin position="26"/>
        <end position="45"/>
    </location>
</feature>
<accession>A0A6L3VBQ2</accession>